<dbReference type="Proteomes" id="UP001165384">
    <property type="component" value="Unassembled WGS sequence"/>
</dbReference>
<dbReference type="InterPro" id="IPR014710">
    <property type="entry name" value="RmlC-like_jellyroll"/>
</dbReference>
<comment type="caution">
    <text evidence="2">The sequence shown here is derived from an EMBL/GenBank/DDBJ whole genome shotgun (WGS) entry which is preliminary data.</text>
</comment>
<feature type="chain" id="PRO_5045568887" evidence="1">
    <location>
        <begin position="20"/>
        <end position="156"/>
    </location>
</feature>
<name>A0ABS9JYA4_9RHOO</name>
<protein>
    <submittedName>
        <fullName evidence="2">Cupin domain-containing protein</fullName>
    </submittedName>
</protein>
<gene>
    <name evidence="2" type="ORF">LZ012_02670</name>
</gene>
<evidence type="ECO:0000313" key="2">
    <source>
        <dbReference type="EMBL" id="MCG2575894.1"/>
    </source>
</evidence>
<dbReference type="EMBL" id="JAKLTN010000001">
    <property type="protein sequence ID" value="MCG2575894.1"/>
    <property type="molecule type" value="Genomic_DNA"/>
</dbReference>
<dbReference type="Pfam" id="PF14499">
    <property type="entry name" value="DUF4437"/>
    <property type="match status" value="1"/>
</dbReference>
<keyword evidence="3" id="KW-1185">Reference proteome</keyword>
<dbReference type="Gene3D" id="2.60.120.10">
    <property type="entry name" value="Jelly Rolls"/>
    <property type="match status" value="1"/>
</dbReference>
<sequence>MKKTLITAGLILFAASAAAQGLSVDDMKVFNPATIKWGEDPALPKGAKVAVLVGDPSKAETFVALIKFPPHYKVQPHTHPFPELITIVSGSLGNGMGDKFDAKKGEVLKAGTSFALPAKHAHYVWTADQPTVLQLVASGPWGLEYINPADDPRKKK</sequence>
<keyword evidence="1" id="KW-0732">Signal</keyword>
<dbReference type="CDD" id="cd06989">
    <property type="entry name" value="cupin_DRT102"/>
    <property type="match status" value="1"/>
</dbReference>
<feature type="signal peptide" evidence="1">
    <location>
        <begin position="1"/>
        <end position="19"/>
    </location>
</feature>
<organism evidence="2 3">
    <name type="scientific">Dechloromonas hankyongensis</name>
    <dbReference type="NCBI Taxonomy" id="2908002"/>
    <lineage>
        <taxon>Bacteria</taxon>
        <taxon>Pseudomonadati</taxon>
        <taxon>Pseudomonadota</taxon>
        <taxon>Betaproteobacteria</taxon>
        <taxon>Rhodocyclales</taxon>
        <taxon>Azonexaceae</taxon>
        <taxon>Dechloromonas</taxon>
    </lineage>
</organism>
<accession>A0ABS9JYA4</accession>
<dbReference type="InterPro" id="IPR011051">
    <property type="entry name" value="RmlC_Cupin_sf"/>
</dbReference>
<evidence type="ECO:0000256" key="1">
    <source>
        <dbReference type="SAM" id="SignalP"/>
    </source>
</evidence>
<evidence type="ECO:0000313" key="3">
    <source>
        <dbReference type="Proteomes" id="UP001165384"/>
    </source>
</evidence>
<dbReference type="RefSeq" id="WP_275707283.1">
    <property type="nucleotide sequence ID" value="NZ_JAKLTN010000001.1"/>
</dbReference>
<dbReference type="SUPFAM" id="SSF51182">
    <property type="entry name" value="RmlC-like cupins"/>
    <property type="match status" value="1"/>
</dbReference>
<dbReference type="InterPro" id="IPR028013">
    <property type="entry name" value="DUF4437"/>
</dbReference>
<proteinExistence type="predicted"/>
<reference evidence="2" key="1">
    <citation type="submission" date="2022-01" db="EMBL/GenBank/DDBJ databases">
        <authorList>
            <person name="Jo J.-H."/>
            <person name="Im W.-T."/>
        </authorList>
    </citation>
    <scope>NUCLEOTIDE SEQUENCE</scope>
    <source>
        <strain evidence="2">XY25</strain>
    </source>
</reference>